<evidence type="ECO:0000256" key="5">
    <source>
        <dbReference type="ARBA" id="ARBA00023163"/>
    </source>
</evidence>
<dbReference type="CDD" id="cd07377">
    <property type="entry name" value="WHTH_GntR"/>
    <property type="match status" value="1"/>
</dbReference>
<organism evidence="7 8">
    <name type="scientific">Shewanella hanedai</name>
    <name type="common">Alteromonas hanedai</name>
    <dbReference type="NCBI Taxonomy" id="25"/>
    <lineage>
        <taxon>Bacteria</taxon>
        <taxon>Pseudomonadati</taxon>
        <taxon>Pseudomonadota</taxon>
        <taxon>Gammaproteobacteria</taxon>
        <taxon>Alteromonadales</taxon>
        <taxon>Shewanellaceae</taxon>
        <taxon>Shewanella</taxon>
    </lineage>
</organism>
<dbReference type="SUPFAM" id="SSF46785">
    <property type="entry name" value="Winged helix' DNA-binding domain"/>
    <property type="match status" value="1"/>
</dbReference>
<name>A0A553JQX3_SHEHA</name>
<evidence type="ECO:0000256" key="4">
    <source>
        <dbReference type="ARBA" id="ARBA00023125"/>
    </source>
</evidence>
<dbReference type="Pfam" id="PF00155">
    <property type="entry name" value="Aminotran_1_2"/>
    <property type="match status" value="1"/>
</dbReference>
<dbReference type="InterPro" id="IPR015424">
    <property type="entry name" value="PyrdxlP-dep_Trfase"/>
</dbReference>
<keyword evidence="5" id="KW-0804">Transcription</keyword>
<dbReference type="Proteomes" id="UP000318126">
    <property type="component" value="Unassembled WGS sequence"/>
</dbReference>
<keyword evidence="2" id="KW-0663">Pyridoxal phosphate</keyword>
<evidence type="ECO:0000259" key="6">
    <source>
        <dbReference type="SMART" id="SM00345"/>
    </source>
</evidence>
<dbReference type="GO" id="GO:0008483">
    <property type="term" value="F:transaminase activity"/>
    <property type="evidence" value="ECO:0007669"/>
    <property type="project" value="UniProtKB-KW"/>
</dbReference>
<keyword evidence="7" id="KW-0808">Transferase</keyword>
<dbReference type="GO" id="GO:0003677">
    <property type="term" value="F:DNA binding"/>
    <property type="evidence" value="ECO:0007669"/>
    <property type="project" value="UniProtKB-KW"/>
</dbReference>
<feature type="domain" description="HTH gntR-type" evidence="6">
    <location>
        <begin position="8"/>
        <end position="65"/>
    </location>
</feature>
<dbReference type="Gene3D" id="3.40.640.10">
    <property type="entry name" value="Type I PLP-dependent aspartate aminotransferase-like (Major domain)"/>
    <property type="match status" value="1"/>
</dbReference>
<evidence type="ECO:0000256" key="2">
    <source>
        <dbReference type="ARBA" id="ARBA00022898"/>
    </source>
</evidence>
<keyword evidence="8" id="KW-1185">Reference proteome</keyword>
<evidence type="ECO:0000313" key="7">
    <source>
        <dbReference type="EMBL" id="TRY14862.1"/>
    </source>
</evidence>
<dbReference type="InterPro" id="IPR036390">
    <property type="entry name" value="WH_DNA-bd_sf"/>
</dbReference>
<comment type="similarity">
    <text evidence="1">In the C-terminal section; belongs to the class-I pyridoxal-phosphate-dependent aminotransferase family.</text>
</comment>
<dbReference type="InterPro" id="IPR051446">
    <property type="entry name" value="HTH_trans_reg/aminotransferase"/>
</dbReference>
<dbReference type="GO" id="GO:0003700">
    <property type="term" value="F:DNA-binding transcription factor activity"/>
    <property type="evidence" value="ECO:0007669"/>
    <property type="project" value="InterPro"/>
</dbReference>
<reference evidence="8" key="1">
    <citation type="submission" date="2019-07" db="EMBL/GenBank/DDBJ databases">
        <title>Shewanella sp. YLB-08 draft genomic sequence.</title>
        <authorList>
            <person name="Yu L."/>
        </authorList>
    </citation>
    <scope>NUCLEOTIDE SEQUENCE [LARGE SCALE GENOMIC DNA]</scope>
    <source>
        <strain evidence="8">JCM 20706</strain>
    </source>
</reference>
<sequence>MAFKYQKIVDGVITAINGGLLTGKLDSVRQYAKHHQVGVSTVTQAYMALERQGWIYAKPKCGYFVNHQQGLVSGKRTPNYGKTINRVKAGQSLATAVQFSFNDPDILPLSCTAPSSVIDHEVLLNRLHRQVVAKRPYKLFMDSPIEGLDQLRYEICRHLSRAGQVLTPDNVLITNGRQDGLLQALMAAKAIGKTVAVESPVSFYFQAILSQLNIDVVEIPQQMDYQDELDLLSNAYQTQPFETLLVNPSFADPTGRVLSDRDKLALIDWAVSHKVTLIEYDRSELYFGRQRPSCLVALVPPTSPCRVISIGDFYDTLSPTISLGYLICCNTFSDCQFTKQTVGEEASIALQLMVHQLMESGQYHKLMTKLREQLVGNYIAAQSILAQHLPQALANGLYISQPEGGPCIWFKLPNQLSSEALWQLVIADKLSIAPGQMFTFSHQADVQKGDNKAAAYQDCFRITFGLPWTDQMQAGIKRLAQIIESYVVESSAQA</sequence>
<dbReference type="GO" id="GO:0030170">
    <property type="term" value="F:pyridoxal phosphate binding"/>
    <property type="evidence" value="ECO:0007669"/>
    <property type="project" value="InterPro"/>
</dbReference>
<dbReference type="CDD" id="cd00609">
    <property type="entry name" value="AAT_like"/>
    <property type="match status" value="1"/>
</dbReference>
<dbReference type="InterPro" id="IPR000524">
    <property type="entry name" value="Tscrpt_reg_HTH_GntR"/>
</dbReference>
<dbReference type="SMART" id="SM00345">
    <property type="entry name" value="HTH_GNTR"/>
    <property type="match status" value="1"/>
</dbReference>
<evidence type="ECO:0000313" key="8">
    <source>
        <dbReference type="Proteomes" id="UP000318126"/>
    </source>
</evidence>
<dbReference type="InterPro" id="IPR015421">
    <property type="entry name" value="PyrdxlP-dep_Trfase_major"/>
</dbReference>
<keyword evidence="4" id="KW-0238">DNA-binding</keyword>
<dbReference type="RefSeq" id="WP_143563969.1">
    <property type="nucleotide sequence ID" value="NZ_BMPL01000020.1"/>
</dbReference>
<proteinExistence type="inferred from homology"/>
<evidence type="ECO:0000256" key="3">
    <source>
        <dbReference type="ARBA" id="ARBA00023015"/>
    </source>
</evidence>
<dbReference type="InterPro" id="IPR015422">
    <property type="entry name" value="PyrdxlP-dep_Trfase_small"/>
</dbReference>
<keyword evidence="3" id="KW-0805">Transcription regulation</keyword>
<dbReference type="Gene3D" id="3.90.1150.10">
    <property type="entry name" value="Aspartate Aminotransferase, domain 1"/>
    <property type="match status" value="1"/>
</dbReference>
<dbReference type="Gene3D" id="1.10.10.10">
    <property type="entry name" value="Winged helix-like DNA-binding domain superfamily/Winged helix DNA-binding domain"/>
    <property type="match status" value="1"/>
</dbReference>
<gene>
    <name evidence="7" type="ORF">FN961_07670</name>
</gene>
<dbReference type="EMBL" id="VKGK01000007">
    <property type="protein sequence ID" value="TRY14862.1"/>
    <property type="molecule type" value="Genomic_DNA"/>
</dbReference>
<dbReference type="InterPro" id="IPR004839">
    <property type="entry name" value="Aminotransferase_I/II_large"/>
</dbReference>
<keyword evidence="7" id="KW-0032">Aminotransferase</keyword>
<dbReference type="PANTHER" id="PTHR46577:SF1">
    <property type="entry name" value="HTH-TYPE TRANSCRIPTIONAL REGULATORY PROTEIN GABR"/>
    <property type="match status" value="1"/>
</dbReference>
<dbReference type="OrthoDB" id="9804020at2"/>
<protein>
    <submittedName>
        <fullName evidence="7">PLP-dependent aminotransferase family protein</fullName>
    </submittedName>
</protein>
<dbReference type="PANTHER" id="PTHR46577">
    <property type="entry name" value="HTH-TYPE TRANSCRIPTIONAL REGULATORY PROTEIN GABR"/>
    <property type="match status" value="1"/>
</dbReference>
<evidence type="ECO:0000256" key="1">
    <source>
        <dbReference type="ARBA" id="ARBA00005384"/>
    </source>
</evidence>
<comment type="caution">
    <text evidence="7">The sequence shown here is derived from an EMBL/GenBank/DDBJ whole genome shotgun (WGS) entry which is preliminary data.</text>
</comment>
<dbReference type="AlphaFoldDB" id="A0A553JQX3"/>
<accession>A0A553JQX3</accession>
<dbReference type="InterPro" id="IPR036388">
    <property type="entry name" value="WH-like_DNA-bd_sf"/>
</dbReference>
<dbReference type="SUPFAM" id="SSF53383">
    <property type="entry name" value="PLP-dependent transferases"/>
    <property type="match status" value="1"/>
</dbReference>